<dbReference type="GO" id="GO:0005874">
    <property type="term" value="C:microtubule"/>
    <property type="evidence" value="ECO:0007669"/>
    <property type="project" value="UniProtKB-KW"/>
</dbReference>
<accession>A0A059AMM6</accession>
<feature type="coiled-coil region" evidence="13">
    <location>
        <begin position="672"/>
        <end position="706"/>
    </location>
</feature>
<dbReference type="GO" id="GO:0003777">
    <property type="term" value="F:microtubule motor activity"/>
    <property type="evidence" value="ECO:0007669"/>
    <property type="project" value="InterPro"/>
</dbReference>
<dbReference type="FunCoup" id="A0A059AMM6">
    <property type="interactions" value="472"/>
</dbReference>
<reference evidence="16" key="1">
    <citation type="submission" date="2013-07" db="EMBL/GenBank/DDBJ databases">
        <title>The genome of Eucalyptus grandis.</title>
        <authorList>
            <person name="Schmutz J."/>
            <person name="Hayes R."/>
            <person name="Myburg A."/>
            <person name="Tuskan G."/>
            <person name="Grattapaglia D."/>
            <person name="Rokhsar D.S."/>
        </authorList>
    </citation>
    <scope>NUCLEOTIDE SEQUENCE</scope>
    <source>
        <tissue evidence="16">Leaf extractions</tissue>
    </source>
</reference>
<keyword evidence="3" id="KW-0493">Microtubule</keyword>
<comment type="similarity">
    <text evidence="9">Belongs to the TRAFAC class myosin-kinesin ATPase superfamily. Kinesin family. KIN-12 subfamily.</text>
</comment>
<organism evidence="16">
    <name type="scientific">Eucalyptus grandis</name>
    <name type="common">Flooded gum</name>
    <dbReference type="NCBI Taxonomy" id="71139"/>
    <lineage>
        <taxon>Eukaryota</taxon>
        <taxon>Viridiplantae</taxon>
        <taxon>Streptophyta</taxon>
        <taxon>Embryophyta</taxon>
        <taxon>Tracheophyta</taxon>
        <taxon>Spermatophyta</taxon>
        <taxon>Magnoliopsida</taxon>
        <taxon>eudicotyledons</taxon>
        <taxon>Gunneridae</taxon>
        <taxon>Pentapetalae</taxon>
        <taxon>rosids</taxon>
        <taxon>malvids</taxon>
        <taxon>Myrtales</taxon>
        <taxon>Myrtaceae</taxon>
        <taxon>Myrtoideae</taxon>
        <taxon>Eucalypteae</taxon>
        <taxon>Eucalyptus</taxon>
    </lineage>
</organism>
<feature type="compositionally biased region" description="Basic and acidic residues" evidence="14">
    <location>
        <begin position="887"/>
        <end position="896"/>
    </location>
</feature>
<gene>
    <name evidence="16" type="ORF">EUGRSUZ_I01183</name>
</gene>
<dbReference type="InterPro" id="IPR036961">
    <property type="entry name" value="Kinesin_motor_dom_sf"/>
</dbReference>
<dbReference type="InterPro" id="IPR044986">
    <property type="entry name" value="KIF15/KIN-12"/>
</dbReference>
<evidence type="ECO:0000256" key="1">
    <source>
        <dbReference type="ARBA" id="ARBA00004186"/>
    </source>
</evidence>
<evidence type="ECO:0000256" key="4">
    <source>
        <dbReference type="ARBA" id="ARBA00022741"/>
    </source>
</evidence>
<dbReference type="PANTHER" id="PTHR37739:SF8">
    <property type="entry name" value="KINESIN-LIKE PROTEIN KIN-12D"/>
    <property type="match status" value="1"/>
</dbReference>
<dbReference type="SMART" id="SM00129">
    <property type="entry name" value="KISc"/>
    <property type="match status" value="1"/>
</dbReference>
<feature type="coiled-coil region" evidence="13">
    <location>
        <begin position="1119"/>
        <end position="1146"/>
    </location>
</feature>
<dbReference type="Gene3D" id="3.40.850.10">
    <property type="entry name" value="Kinesin motor domain"/>
    <property type="match status" value="1"/>
</dbReference>
<dbReference type="Pfam" id="PF00225">
    <property type="entry name" value="Kinesin"/>
    <property type="match status" value="1"/>
</dbReference>
<feature type="region of interest" description="Disordered" evidence="14">
    <location>
        <begin position="876"/>
        <end position="896"/>
    </location>
</feature>
<dbReference type="PROSITE" id="PS00411">
    <property type="entry name" value="KINESIN_MOTOR_1"/>
    <property type="match status" value="1"/>
</dbReference>
<feature type="compositionally biased region" description="Basic and acidic residues" evidence="14">
    <location>
        <begin position="54"/>
        <end position="68"/>
    </location>
</feature>
<feature type="compositionally biased region" description="Polar residues" evidence="14">
    <location>
        <begin position="2686"/>
        <end position="2696"/>
    </location>
</feature>
<dbReference type="SUPFAM" id="SSF52540">
    <property type="entry name" value="P-loop containing nucleoside triphosphate hydrolases"/>
    <property type="match status" value="1"/>
</dbReference>
<sequence length="3070" mass="349897">MLRDLKFLRRNSGKHEEVENLPLQPTSSSAVQAAWDSSRAPLNAIQEPTQNPRPEAEVSAKGRVDRTPGKPKVRNADPPLPLRTPEKHNLGLSSKNRFGWAKNEGGSVTADANDDSRTDEKYFSTQISRGIGVGNFATPRTTRTVGRANSNYSESTSTQSTPTKSVNKPPSVGLRGKMDGNGGGRWGNFAALYKGIPSSIGPTTVVNTVEVPHFDLKEDPSFWMEHNVQVLIRVRPLNNMERSTYGYNRCLKQESSQSITWIGQPETRFTFDHVACETVDQEMLFRMVGLPMVENCLSGYNSCMFAYGQTGSGKTYTMLGEIEDLELKPSPHRGMTPRIFEFLFEEESRRDEKLTYNCKCSFLEIYNEQIMDLLDPSSTNLSVSQLSKMQTSYFLEAKELLTMFIQMQLREDVKNGVYVENLSEFEVRTVTDILKLLAEGSSNRKVAATNMNRESSRSHCVFTCVIESRWEKDSTANLRFARLNLVDLAGSERQKTSGAEGDRLKEAANINKSLSTLGHVIMVLVDVANGKPRHIPYRDSRLSFLLQDSLGGNSKTIIIANISPSISSSAETLNTLKFAQRAKLIQNNAVVNEDSTGDVIVLQNQIRLLKEELAALKRHNISRSLSFGSTSIVGAGDKSDGDKQEVDNSLHFDPSGVVRMSNKQLKSLETTLAGALRREQMAELTIRQLEAEIEQLNRLVRQREEDTRCTKMMLRFREDKIQRMESLHIGSITAEVYLHEENKTLSEEIQLLQAKVDRNPEVTRFALENIRLLDQLRRFQEFYEEGERELLLAEVTKLRDQLLQFMDGNSEQPNHLSSGIQPQEAMQAGKEHATLQLELRNTSKELEECRRNLTSCLEENAKLSREIHHLSCKLDSLNSQDDNGDGNSKKDLRDECSQGPQWKHTILGNERAEEIMDLQLELDIFKIILKEERTSRGELEERIICLDKDLELAMEKLLSTSKRCEDVTSELKEAKSVIEALESQQILSLNEMEDLQSSNSNYMKLLSLKKIEIVALKKQLSSKRFRDQEPSNGAGSEDSPMQARLKKMQDSLEKAKQLNMWYQNDHAFQESNEEEMDKVRKQAEAETAEVIVCLEEELTILQQQVLDSQVREMETKQSTAMLQTELKDLQEKLDLVTENNTQLIGLLEDRDRELQTLSEEWKLLTCEIEEVLANGNESLAVASDELGYISNSFPQKRIWIAEHFSQMIRTISEKDLMIEELSKYLEDANKKRNDLDCMLKSLRGATLAITEAHQQECSEKEREIVLLTSQLEATAHELCKLEERAKFAEDAIKNASTMATAAFVVVNRFSEVNHNYLTELEQKDIFLRESADMNMKKDIFLSEQAATIEESKKQIDSLRKDLVHLENACTELRKERLEEQQHLFVMEQKLEQMEESHIMKARDKLDELKTGVSMLRSCMSDYLEHDESPQGTDEQLFYASSSNKVERPINSETSTENSLNLRAVKGPSGDDTSCSFLVGNTMPPHSYARDITISLLRKEIECALESLKQVQTEMAQLYKEKEERLLSEERGRDRTKWLTNQLLSLEGVMRNFEEQSQLKIEALNLKMQTVSQTVKSASTDWCKTKEHLNLHIRAWWQHFVDQFIYISIELSIDNSLIRQLLECEVGEAEIVAAQKSAEASLILAKFEEAQDTLKEADIIINELVMANEVMKLDIGKLEKNVGSLMNERDMLLNEVQNLQSISSQKCEQIDSLEEHISLHMAETRDMLAGLQGIAGEFQSTFEEQFSSLANDFNSMKFQVSNSTKLVKSWLEDIWSEIIVRDCAVSSLHLCHIGIMLETVTGLNAENGLLQHGLHQKNSLLTDLREHNLKSKKELEVFRILKGKLLADIKNSFDRISRKEEEAGDMRNKVTGFEKKILDLQYQEELMLERSNHMGSQLAILMKELDWTNSNAINSLLEQEKLMRAEEEALHSKLELLTLDSCSKDLMLLILQKEIEEIALQKANLNSKNVNSFAALQNLTREIIISKVDGELKEQVLLDNEIQISLLKKEVEEAESNRLDLSTKLGESNSRILQMDGVTRALEQDLQLLKEVDHANSLLKAELSETKTTESRLLNQIESLEADREKIAENLRTKETALDCSSNQMSSLDQHNQKLQGDVCSLKASLQVFQNELDQKNQELSRMVGLSEAYELLNMEMSKLKNEKTLVLQDLAKTKSECKSSLSGIDTFSKENIRLNDQIILLETNIVSLKTDLEEKNAQLHEIQHSRSSLLEDLSLKGEELQRYTYSLSNLENENKLLRNKLQVTEKGIELLIASGLESEICAELVNTIDISNGRLYDEIAGSAFKSMGNMLEQTHEEAEQVSKFIEQIEGFEHHVKELMSENSTLRTELLRKDDILKGLLFDLSLLQESASNTIDQKDEIEEMTADLESLENELAGKVDELDEAIAHSQKLEAELQEKVHAISILELDISKECEKADSLSKENLDLKACLQKALAEKGSAEEDLVERSKEIESLEMELSAMGNAIDQMNDSMEYLKSNLDELNFERDQFQAEVLTLQEKLEKAWATAHKNEAVAIEAKRRAEERETYALDKEEEVKLLERSVEELEHTINVLENKVDIVKGEAERQRLLREELELELHSIKSQMQNVQNADADIKRHLDEKKADLEKSLKQVQMLEREIAEKDAENVQLKAHITELNLHAEAQASEYKQKFKALEAMADQVKPEGSFTQNANQLSYKSEKNTPRPRGSGSPFKCIGLGLAQQVKSENVEELTAAKLQIAELESLVVSKQKEIFSLNAKLAGAESMTHDVIRDLLGVKLDMTSYASLWHNQQVEKVNEKPLLQKSESQSEDQEVMKLKKELDEFVDERKGWLEEIDRRQAELVAAQIALEKHRQQEQLLSTEKEVLKTENVKCKKKITELQDESLKLSGQQNLQQRIHHHAKIKAENNMLKTQNEELATKLRRAEVILSRVKEELARHRASAGKAPYINFDEEQRWNDKFKEAEEEKLQLAQKLLGLCTRILKVAGFRKPHSEICPSVAEEALEQLKDRITSMESELHDLKIKNRIDNERARLSELVPQQEEHSPRNRRPDETYRSSRRASRTPFLSTLDR</sequence>
<comment type="subcellular location">
    <subcellularLocation>
        <location evidence="1">Cytoplasm</location>
        <location evidence="1">Cytoskeleton</location>
        <location evidence="1">Spindle</location>
    </subcellularLocation>
</comment>
<feature type="coiled-coil region" evidence="13">
    <location>
        <begin position="2198"/>
        <end position="2267"/>
    </location>
</feature>
<dbReference type="GO" id="GO:0005524">
    <property type="term" value="F:ATP binding"/>
    <property type="evidence" value="ECO:0007669"/>
    <property type="project" value="UniProtKB-UniRule"/>
</dbReference>
<evidence type="ECO:0000256" key="9">
    <source>
        <dbReference type="ARBA" id="ARBA00034488"/>
    </source>
</evidence>
<dbReference type="GO" id="GO:0007018">
    <property type="term" value="P:microtubule-based movement"/>
    <property type="evidence" value="ECO:0007669"/>
    <property type="project" value="InterPro"/>
</dbReference>
<feature type="compositionally biased region" description="Basic and acidic residues" evidence="14">
    <location>
        <begin position="1"/>
        <end position="18"/>
    </location>
</feature>
<evidence type="ECO:0000256" key="12">
    <source>
        <dbReference type="PROSITE-ProRule" id="PRU00283"/>
    </source>
</evidence>
<evidence type="ECO:0000256" key="10">
    <source>
        <dbReference type="ARBA" id="ARBA00034704"/>
    </source>
</evidence>
<name>A0A059AMM6_EUCGR</name>
<comment type="similarity">
    <text evidence="10">Belongs to the TRAFAC class myosin-kinesin ATPase superfamily. Kinesin family. KIN-5/BimC subfamily.</text>
</comment>
<feature type="coiled-coil region" evidence="13">
    <location>
        <begin position="2062"/>
        <end position="2096"/>
    </location>
</feature>
<dbReference type="GO" id="GO:0005819">
    <property type="term" value="C:spindle"/>
    <property type="evidence" value="ECO:0007669"/>
    <property type="project" value="UniProtKB-SubCell"/>
</dbReference>
<keyword evidence="5 12" id="KW-0067">ATP-binding</keyword>
<feature type="region of interest" description="Disordered" evidence="14">
    <location>
        <begin position="2683"/>
        <end position="2710"/>
    </location>
</feature>
<evidence type="ECO:0000259" key="15">
    <source>
        <dbReference type="PROSITE" id="PS50067"/>
    </source>
</evidence>
<dbReference type="OMA" id="ENECFSA"/>
<dbReference type="FunFam" id="3.40.850.10:FF:000019">
    <property type="entry name" value="Kinesin-like protein KIN-5D"/>
    <property type="match status" value="1"/>
</dbReference>
<proteinExistence type="inferred from homology"/>
<dbReference type="InParanoid" id="A0A059AMM6"/>
<dbReference type="InterPro" id="IPR027417">
    <property type="entry name" value="P-loop_NTPase"/>
</dbReference>
<feature type="coiled-coil region" evidence="13">
    <location>
        <begin position="2373"/>
        <end position="2418"/>
    </location>
</feature>
<evidence type="ECO:0000256" key="5">
    <source>
        <dbReference type="ARBA" id="ARBA00022840"/>
    </source>
</evidence>
<feature type="region of interest" description="Disordered" evidence="14">
    <location>
        <begin position="134"/>
        <end position="173"/>
    </location>
</feature>
<dbReference type="Gramene" id="KCW55257">
    <property type="protein sequence ID" value="KCW55257"/>
    <property type="gene ID" value="EUGRSUZ_I01183"/>
</dbReference>
<evidence type="ECO:0000313" key="16">
    <source>
        <dbReference type="EMBL" id="KCW55257.1"/>
    </source>
</evidence>
<feature type="coiled-coil region" evidence="13">
    <location>
        <begin position="1493"/>
        <end position="1524"/>
    </location>
</feature>
<dbReference type="GO" id="GO:0032153">
    <property type="term" value="C:cell division site"/>
    <property type="evidence" value="ECO:0000318"/>
    <property type="project" value="GO_Central"/>
</dbReference>
<dbReference type="EMBL" id="KK198761">
    <property type="protein sequence ID" value="KCW55257.1"/>
    <property type="molecule type" value="Genomic_DNA"/>
</dbReference>
<keyword evidence="7 12" id="KW-0505">Motor protein</keyword>
<feature type="coiled-coil region" evidence="13">
    <location>
        <begin position="1218"/>
        <end position="1245"/>
    </location>
</feature>
<evidence type="ECO:0000256" key="7">
    <source>
        <dbReference type="ARBA" id="ARBA00023175"/>
    </source>
</evidence>
<feature type="compositionally biased region" description="Basic and acidic residues" evidence="14">
    <location>
        <begin position="3039"/>
        <end position="3054"/>
    </location>
</feature>
<keyword evidence="2" id="KW-0963">Cytoplasm</keyword>
<evidence type="ECO:0000256" key="2">
    <source>
        <dbReference type="ARBA" id="ARBA00022490"/>
    </source>
</evidence>
<keyword evidence="6 13" id="KW-0175">Coiled coil</keyword>
<feature type="coiled-coil region" evidence="13">
    <location>
        <begin position="2806"/>
        <end position="2972"/>
    </location>
</feature>
<dbReference type="GO" id="GO:0007010">
    <property type="term" value="P:cytoskeleton organization"/>
    <property type="evidence" value="ECO:0007669"/>
    <property type="project" value="UniProtKB-ARBA"/>
</dbReference>
<keyword evidence="8" id="KW-0206">Cytoskeleton</keyword>
<dbReference type="GO" id="GO:0008017">
    <property type="term" value="F:microtubule binding"/>
    <property type="evidence" value="ECO:0007669"/>
    <property type="project" value="InterPro"/>
</dbReference>
<feature type="coiled-coil region" evidence="13">
    <location>
        <begin position="1996"/>
        <end position="2023"/>
    </location>
</feature>
<feature type="coiled-coil region" evidence="13">
    <location>
        <begin position="1341"/>
        <end position="1382"/>
    </location>
</feature>
<dbReference type="InterPro" id="IPR001752">
    <property type="entry name" value="Kinesin_motor_dom"/>
</dbReference>
<feature type="coiled-coil region" evidence="13">
    <location>
        <begin position="2457"/>
        <end position="2677"/>
    </location>
</feature>
<feature type="domain" description="Kinesin motor" evidence="15">
    <location>
        <begin position="227"/>
        <end position="585"/>
    </location>
</feature>
<evidence type="ECO:0000256" key="6">
    <source>
        <dbReference type="ARBA" id="ARBA00023054"/>
    </source>
</evidence>
<evidence type="ECO:0000256" key="11">
    <source>
        <dbReference type="ARBA" id="ARBA00046159"/>
    </source>
</evidence>
<dbReference type="STRING" id="71139.A0A059AMM6"/>
<keyword evidence="4 12" id="KW-0547">Nucleotide-binding</keyword>
<evidence type="ECO:0000256" key="13">
    <source>
        <dbReference type="SAM" id="Coils"/>
    </source>
</evidence>
<dbReference type="InterPro" id="IPR019821">
    <property type="entry name" value="Kinesin_motor_CS"/>
</dbReference>
<evidence type="ECO:0000256" key="8">
    <source>
        <dbReference type="ARBA" id="ARBA00023212"/>
    </source>
</evidence>
<dbReference type="PROSITE" id="PS50067">
    <property type="entry name" value="KINESIN_MOTOR_2"/>
    <property type="match status" value="1"/>
</dbReference>
<protein>
    <recommendedName>
        <fullName evidence="15">Kinesin motor domain-containing protein</fullName>
    </recommendedName>
</protein>
<comment type="function">
    <text evidence="11">Responsible for microtubule translocation. May be important for the organization of phragmoplast-specific arrays of microtubules. Plays an essential role in stabilizing the mitotic spindle. Required during mitotic cytokinesis.</text>
</comment>
<feature type="region of interest" description="Disordered" evidence="14">
    <location>
        <begin position="3032"/>
        <end position="3070"/>
    </location>
</feature>
<dbReference type="PRINTS" id="PR00380">
    <property type="entry name" value="KINESINHEAVY"/>
</dbReference>
<evidence type="ECO:0000256" key="3">
    <source>
        <dbReference type="ARBA" id="ARBA00022701"/>
    </source>
</evidence>
<evidence type="ECO:0000256" key="14">
    <source>
        <dbReference type="SAM" id="MobiDB-lite"/>
    </source>
</evidence>
<feature type="binding site" evidence="12">
    <location>
        <begin position="308"/>
        <end position="315"/>
    </location>
    <ligand>
        <name>ATP</name>
        <dbReference type="ChEBI" id="CHEBI:30616"/>
    </ligand>
</feature>
<feature type="region of interest" description="Disordered" evidence="14">
    <location>
        <begin position="1"/>
        <end position="117"/>
    </location>
</feature>
<dbReference type="PANTHER" id="PTHR37739">
    <property type="entry name" value="KINESIN-LIKE PROTEIN KIN-12D"/>
    <property type="match status" value="1"/>
</dbReference>
<feature type="compositionally biased region" description="Polar residues" evidence="14">
    <location>
        <begin position="138"/>
        <end position="168"/>
    </location>
</feature>
<dbReference type="GO" id="GO:0000281">
    <property type="term" value="P:mitotic cytokinesis"/>
    <property type="evidence" value="ECO:0000318"/>
    <property type="project" value="GO_Central"/>
</dbReference>